<name>A0A369AKG4_9BURK</name>
<protein>
    <submittedName>
        <fullName evidence="4">Pyruvate phosphate dikinase</fullName>
    </submittedName>
</protein>
<dbReference type="InterPro" id="IPR010121">
    <property type="entry name" value="Pyruvate_phosphate_dikinase"/>
</dbReference>
<evidence type="ECO:0000259" key="3">
    <source>
        <dbReference type="Pfam" id="PF01326"/>
    </source>
</evidence>
<gene>
    <name evidence="4" type="ORF">DFR45_105196</name>
</gene>
<dbReference type="PROSITE" id="PS00370">
    <property type="entry name" value="PEP_ENZYMES_PHOS_SITE"/>
    <property type="match status" value="1"/>
</dbReference>
<dbReference type="GO" id="GO:0016301">
    <property type="term" value="F:kinase activity"/>
    <property type="evidence" value="ECO:0007669"/>
    <property type="project" value="UniProtKB-KW"/>
</dbReference>
<dbReference type="PANTHER" id="PTHR22931">
    <property type="entry name" value="PHOSPHOENOLPYRUVATE DIKINASE-RELATED"/>
    <property type="match status" value="1"/>
</dbReference>
<keyword evidence="4" id="KW-0418">Kinase</keyword>
<dbReference type="Gene3D" id="3.30.1490.20">
    <property type="entry name" value="ATP-grasp fold, A domain"/>
    <property type="match status" value="1"/>
</dbReference>
<proteinExistence type="predicted"/>
<evidence type="ECO:0000259" key="2">
    <source>
        <dbReference type="Pfam" id="PF00391"/>
    </source>
</evidence>
<sequence length="553" mass="58841">MHWPKHFYLITQAGQAGPSGHGHRHAHHEQHGTKAGRESMGSKAYNLLRMAAIGLRVPPALVIGTQYTQAPDDCLLPAFSVGIPALEEATGLALGDPRRPLVVSVRSGAPVSMPGMMETLLNVGLCDATLPGLLRQTGNPRMVWDAYRRLVASYAEVVAGVDPALFEQEIARVAQGRDERLLDFNELRGLTRSFQSIYQQQVGEPFPQSATAQLGAAIRAVFTSWHAEKAVSYRKLNHIDDQMGTAVTVQQMVFGNSGGHSGAGVGFTRDPMSGQPAPWVDFLVNAQGEDVVSGRRNAHGHEALAEIAPDAWRQLQEGAKALEHEFKDMQDFEFTVQDGVLHWLQTRAGKRTPLASVRIALDLLEEGVIDEDTALERTQNVAVESLGTLQLVAQGEGGQAAQPLARATPACPGVVSGEIALDGERAAARAAAGVPVVLVRQDAETADIDALGHALGLLTQRGARTSHAAVVARQLGKVCLVGCGDLHIDLAGRSIQLGTKTLPEGDVISLDGNSGQVFAGAVAAVLVPDKPLQQRLLQLREKKAGGPSQAKAR</sequence>
<dbReference type="InterPro" id="IPR013815">
    <property type="entry name" value="ATP_grasp_subdomain_1"/>
</dbReference>
<dbReference type="Gene3D" id="3.50.30.10">
    <property type="entry name" value="Phosphohistidine domain"/>
    <property type="match status" value="1"/>
</dbReference>
<dbReference type="SUPFAM" id="SSF52009">
    <property type="entry name" value="Phosphohistidine domain"/>
    <property type="match status" value="1"/>
</dbReference>
<feature type="region of interest" description="Disordered" evidence="1">
    <location>
        <begin position="14"/>
        <end position="38"/>
    </location>
</feature>
<dbReference type="GO" id="GO:0050242">
    <property type="term" value="F:pyruvate, phosphate dikinase activity"/>
    <property type="evidence" value="ECO:0007669"/>
    <property type="project" value="InterPro"/>
</dbReference>
<dbReference type="Gene3D" id="3.30.470.20">
    <property type="entry name" value="ATP-grasp fold, B domain"/>
    <property type="match status" value="1"/>
</dbReference>
<dbReference type="AlphaFoldDB" id="A0A369AKG4"/>
<dbReference type="InterPro" id="IPR002192">
    <property type="entry name" value="PPDK_AMP/ATP-bd"/>
</dbReference>
<evidence type="ECO:0000313" key="5">
    <source>
        <dbReference type="Proteomes" id="UP000252174"/>
    </source>
</evidence>
<evidence type="ECO:0000313" key="4">
    <source>
        <dbReference type="EMBL" id="RCX09565.1"/>
    </source>
</evidence>
<feature type="domain" description="PEP-utilising enzyme mobile" evidence="2">
    <location>
        <begin position="435"/>
        <end position="515"/>
    </location>
</feature>
<dbReference type="SUPFAM" id="SSF56059">
    <property type="entry name" value="Glutathione synthetase ATP-binding domain-like"/>
    <property type="match status" value="1"/>
</dbReference>
<accession>A0A369AKG4</accession>
<dbReference type="Gene3D" id="1.10.189.10">
    <property type="entry name" value="Pyruvate Phosphate Dikinase, domain 2"/>
    <property type="match status" value="1"/>
</dbReference>
<dbReference type="OrthoDB" id="9765468at2"/>
<dbReference type="InterPro" id="IPR036637">
    <property type="entry name" value="Phosphohistidine_dom_sf"/>
</dbReference>
<dbReference type="Pfam" id="PF00391">
    <property type="entry name" value="PEP-utilizers"/>
    <property type="match status" value="1"/>
</dbReference>
<evidence type="ECO:0000256" key="1">
    <source>
        <dbReference type="SAM" id="MobiDB-lite"/>
    </source>
</evidence>
<dbReference type="Gene3D" id="1.20.80.30">
    <property type="match status" value="1"/>
</dbReference>
<keyword evidence="4" id="KW-0808">Transferase</keyword>
<feature type="domain" description="Pyruvate phosphate dikinase AMP/ATP-binding" evidence="3">
    <location>
        <begin position="101"/>
        <end position="297"/>
    </location>
</feature>
<dbReference type="InterPro" id="IPR008279">
    <property type="entry name" value="PEP-util_enz_mobile_dom"/>
</dbReference>
<organism evidence="4 5">
    <name type="scientific">Extensimonas vulgaris</name>
    <dbReference type="NCBI Taxonomy" id="1031594"/>
    <lineage>
        <taxon>Bacteria</taxon>
        <taxon>Pseudomonadati</taxon>
        <taxon>Pseudomonadota</taxon>
        <taxon>Betaproteobacteria</taxon>
        <taxon>Burkholderiales</taxon>
        <taxon>Comamonadaceae</taxon>
        <taxon>Extensimonas</taxon>
    </lineage>
</organism>
<dbReference type="EMBL" id="QPJU01000005">
    <property type="protein sequence ID" value="RCX09565.1"/>
    <property type="molecule type" value="Genomic_DNA"/>
</dbReference>
<comment type="caution">
    <text evidence="4">The sequence shown here is derived from an EMBL/GenBank/DDBJ whole genome shotgun (WGS) entry which is preliminary data.</text>
</comment>
<dbReference type="PANTHER" id="PTHR22931:SF9">
    <property type="entry name" value="PYRUVATE, PHOSPHATE DIKINASE 1, CHLOROPLASTIC"/>
    <property type="match status" value="1"/>
</dbReference>
<dbReference type="Proteomes" id="UP000252174">
    <property type="component" value="Unassembled WGS sequence"/>
</dbReference>
<dbReference type="Pfam" id="PF01326">
    <property type="entry name" value="PPDK_N"/>
    <property type="match status" value="1"/>
</dbReference>
<dbReference type="GO" id="GO:0005524">
    <property type="term" value="F:ATP binding"/>
    <property type="evidence" value="ECO:0007669"/>
    <property type="project" value="InterPro"/>
</dbReference>
<keyword evidence="4" id="KW-0670">Pyruvate</keyword>
<keyword evidence="5" id="KW-1185">Reference proteome</keyword>
<reference evidence="4 5" key="1">
    <citation type="submission" date="2018-07" db="EMBL/GenBank/DDBJ databases">
        <title>Genomic Encyclopedia of Type Strains, Phase IV (KMG-IV): sequencing the most valuable type-strain genomes for metagenomic binning, comparative biology and taxonomic classification.</title>
        <authorList>
            <person name="Goeker M."/>
        </authorList>
    </citation>
    <scope>NUCLEOTIDE SEQUENCE [LARGE SCALE GENOMIC DNA]</scope>
    <source>
        <strain evidence="4 5">DSM 100911</strain>
    </source>
</reference>
<dbReference type="InterPro" id="IPR018274">
    <property type="entry name" value="PEP_util_AS"/>
</dbReference>